<feature type="transmembrane region" description="Helical" evidence="2">
    <location>
        <begin position="214"/>
        <end position="235"/>
    </location>
</feature>
<keyword evidence="2" id="KW-0812">Transmembrane</keyword>
<feature type="region of interest" description="Disordered" evidence="1">
    <location>
        <begin position="192"/>
        <end position="213"/>
    </location>
</feature>
<keyword evidence="2" id="KW-0472">Membrane</keyword>
<sequence length="249" mass="25680">MPEPSPAAASRTRRRVPRGARRGVALVATALALLLAVPGTAWAGGPTSVLLVSPTTGRAAGVHTADPVYAELEALLADPGGPISHPPENGPGQYVTATWLVHDVSIWRIDRIFLDRTDGIRVVTRIAGTSEPADMSEGMWPGESGGPDAIWHRPTDQAALVALLDRLGLLDPAVPDPSGDRATVTAAELRAAAAATTPTAPAPEPPPAAGDGPWWWAGAGALLGAAAAVLGLRAWPGLRRRVLPAPVER</sequence>
<evidence type="ECO:0000256" key="2">
    <source>
        <dbReference type="SAM" id="Phobius"/>
    </source>
</evidence>
<keyword evidence="2" id="KW-1133">Transmembrane helix</keyword>
<evidence type="ECO:0000313" key="3">
    <source>
        <dbReference type="EMBL" id="MCO1653446.1"/>
    </source>
</evidence>
<dbReference type="EMBL" id="JAGSOV010000001">
    <property type="protein sequence ID" value="MCO1653446.1"/>
    <property type="molecule type" value="Genomic_DNA"/>
</dbReference>
<reference evidence="3" key="1">
    <citation type="submission" date="2021-04" db="EMBL/GenBank/DDBJ databases">
        <title>Pseudonocardia sp. nov., isolated from sandy soil of mangrove forest.</title>
        <authorList>
            <person name="Zan Z."/>
            <person name="Huang R."/>
            <person name="Liu W."/>
        </authorList>
    </citation>
    <scope>NUCLEOTIDE SEQUENCE</scope>
    <source>
        <strain evidence="3">S2-4</strain>
    </source>
</reference>
<organism evidence="3 4">
    <name type="scientific">Pseudonocardia humida</name>
    <dbReference type="NCBI Taxonomy" id="2800819"/>
    <lineage>
        <taxon>Bacteria</taxon>
        <taxon>Bacillati</taxon>
        <taxon>Actinomycetota</taxon>
        <taxon>Actinomycetes</taxon>
        <taxon>Pseudonocardiales</taxon>
        <taxon>Pseudonocardiaceae</taxon>
        <taxon>Pseudonocardia</taxon>
    </lineage>
</organism>
<evidence type="ECO:0008006" key="5">
    <source>
        <dbReference type="Google" id="ProtNLM"/>
    </source>
</evidence>
<protein>
    <recommendedName>
        <fullName evidence="5">Membrane protein DUF2207</fullName>
    </recommendedName>
</protein>
<evidence type="ECO:0000256" key="1">
    <source>
        <dbReference type="SAM" id="MobiDB-lite"/>
    </source>
</evidence>
<dbReference type="Proteomes" id="UP001165283">
    <property type="component" value="Unassembled WGS sequence"/>
</dbReference>
<proteinExistence type="predicted"/>
<gene>
    <name evidence="3" type="ORF">KDL28_00095</name>
</gene>
<dbReference type="PROSITE" id="PS51318">
    <property type="entry name" value="TAT"/>
    <property type="match status" value="1"/>
</dbReference>
<dbReference type="InterPro" id="IPR006311">
    <property type="entry name" value="TAT_signal"/>
</dbReference>
<name>A0ABT0ZRV8_9PSEU</name>
<accession>A0ABT0ZRV8</accession>
<keyword evidence="4" id="KW-1185">Reference proteome</keyword>
<evidence type="ECO:0000313" key="4">
    <source>
        <dbReference type="Proteomes" id="UP001165283"/>
    </source>
</evidence>
<comment type="caution">
    <text evidence="3">The sequence shown here is derived from an EMBL/GenBank/DDBJ whole genome shotgun (WGS) entry which is preliminary data.</text>
</comment>
<dbReference type="RefSeq" id="WP_252435035.1">
    <property type="nucleotide sequence ID" value="NZ_JAGSOV010000001.1"/>
</dbReference>